<dbReference type="GO" id="GO:0015628">
    <property type="term" value="P:protein secretion by the type II secretion system"/>
    <property type="evidence" value="ECO:0007669"/>
    <property type="project" value="UniProtKB-UniRule"/>
</dbReference>
<keyword evidence="4 9" id="KW-0488">Methylation</keyword>
<evidence type="ECO:0000256" key="2">
    <source>
        <dbReference type="ARBA" id="ARBA00008358"/>
    </source>
</evidence>
<sequence length="177" mass="19192">MKTVINARQTGFTLVEVMVALTVVAIALPALLFTLYQQIDGIEYLRERSEAQRVASNKMTELRLVSRARQSLLAGSESGMSTQGGRDWYWRVATEATEVPEFFRVVVTVAAEEEALPDAPLHTLIGFMSAALAIDPNPPGEQPQDGEGDTESTQPQPPLDSEDFSLPGQGTQQGGSQ</sequence>
<comment type="subcellular location">
    <subcellularLocation>
        <location evidence="1 9">Cell inner membrane</location>
        <topology evidence="1 9">Single-pass membrane protein</topology>
    </subcellularLocation>
</comment>
<dbReference type="Pfam" id="PF07963">
    <property type="entry name" value="N_methyl"/>
    <property type="match status" value="1"/>
</dbReference>
<comment type="function">
    <text evidence="9">Component of the type II secretion system required for the energy-dependent secretion of extracellular factors such as proteases and toxins from the periplasm.</text>
</comment>
<feature type="transmembrane region" description="Helical" evidence="9">
    <location>
        <begin position="12"/>
        <end position="36"/>
    </location>
</feature>
<dbReference type="PANTHER" id="PTHR38779:SF2">
    <property type="entry name" value="TYPE II SECRETION SYSTEM PROTEIN I-RELATED"/>
    <property type="match status" value="1"/>
</dbReference>
<dbReference type="GO" id="GO:0015627">
    <property type="term" value="C:type II protein secretion system complex"/>
    <property type="evidence" value="ECO:0007669"/>
    <property type="project" value="UniProtKB-UniRule"/>
</dbReference>
<reference evidence="12" key="2">
    <citation type="submission" date="2020-09" db="EMBL/GenBank/DDBJ databases">
        <authorList>
            <person name="Sun Q."/>
            <person name="Kim S."/>
        </authorList>
    </citation>
    <scope>NUCLEOTIDE SEQUENCE</scope>
    <source>
        <strain evidence="12">KCTC 23430</strain>
    </source>
</reference>
<keyword evidence="8 9" id="KW-0472">Membrane</keyword>
<protein>
    <recommendedName>
        <fullName evidence="9">Type II secretion system protein I</fullName>
        <shortName evidence="9">T2SS minor pseudopilin I</shortName>
    </recommendedName>
</protein>
<dbReference type="InterPro" id="IPR010052">
    <property type="entry name" value="T2SS_protein-GspI"/>
</dbReference>
<evidence type="ECO:0000313" key="12">
    <source>
        <dbReference type="EMBL" id="GHD26244.1"/>
    </source>
</evidence>
<dbReference type="GO" id="GO:0005886">
    <property type="term" value="C:plasma membrane"/>
    <property type="evidence" value="ECO:0007669"/>
    <property type="project" value="UniProtKB-SubCell"/>
</dbReference>
<dbReference type="InterPro" id="IPR012902">
    <property type="entry name" value="N_methyl_site"/>
</dbReference>
<dbReference type="NCBIfam" id="TIGR02532">
    <property type="entry name" value="IV_pilin_GFxxxE"/>
    <property type="match status" value="1"/>
</dbReference>
<gene>
    <name evidence="12" type="ORF">GCM10007053_02940</name>
</gene>
<evidence type="ECO:0000256" key="8">
    <source>
        <dbReference type="ARBA" id="ARBA00023136"/>
    </source>
</evidence>
<keyword evidence="3" id="KW-1003">Cell membrane</keyword>
<name>A0A918XCR9_9GAMM</name>
<dbReference type="Gene3D" id="3.30.1300.30">
    <property type="entry name" value="GSPII I/J protein-like"/>
    <property type="match status" value="1"/>
</dbReference>
<reference evidence="12" key="1">
    <citation type="journal article" date="2014" name="Int. J. Syst. Evol. Microbiol.">
        <title>Complete genome sequence of Corynebacterium casei LMG S-19264T (=DSM 44701T), isolated from a smear-ripened cheese.</title>
        <authorList>
            <consortium name="US DOE Joint Genome Institute (JGI-PGF)"/>
            <person name="Walter F."/>
            <person name="Albersmeier A."/>
            <person name="Kalinowski J."/>
            <person name="Ruckert C."/>
        </authorList>
    </citation>
    <scope>NUCLEOTIDE SEQUENCE</scope>
    <source>
        <strain evidence="12">KCTC 23430</strain>
    </source>
</reference>
<dbReference type="EMBL" id="BMYM01000001">
    <property type="protein sequence ID" value="GHD26244.1"/>
    <property type="molecule type" value="Genomic_DNA"/>
</dbReference>
<keyword evidence="6 9" id="KW-0812">Transmembrane</keyword>
<evidence type="ECO:0000313" key="13">
    <source>
        <dbReference type="Proteomes" id="UP000644693"/>
    </source>
</evidence>
<dbReference type="Proteomes" id="UP000644693">
    <property type="component" value="Unassembled WGS sequence"/>
</dbReference>
<keyword evidence="13" id="KW-1185">Reference proteome</keyword>
<evidence type="ECO:0000259" key="11">
    <source>
        <dbReference type="Pfam" id="PF02501"/>
    </source>
</evidence>
<dbReference type="InterPro" id="IPR045584">
    <property type="entry name" value="Pilin-like"/>
</dbReference>
<feature type="domain" description="Type II secretion system protein GspI C-terminal" evidence="11">
    <location>
        <begin position="45"/>
        <end position="126"/>
    </location>
</feature>
<dbReference type="PANTHER" id="PTHR38779">
    <property type="entry name" value="TYPE II SECRETION SYSTEM PROTEIN I-RELATED"/>
    <property type="match status" value="1"/>
</dbReference>
<keyword evidence="5 9" id="KW-0997">Cell inner membrane</keyword>
<comment type="PTM">
    <text evidence="9">Cleaved by prepilin peptidase.</text>
</comment>
<evidence type="ECO:0000256" key="6">
    <source>
        <dbReference type="ARBA" id="ARBA00022692"/>
    </source>
</evidence>
<evidence type="ECO:0000256" key="10">
    <source>
        <dbReference type="SAM" id="MobiDB-lite"/>
    </source>
</evidence>
<evidence type="ECO:0000256" key="9">
    <source>
        <dbReference type="RuleBase" id="RU368030"/>
    </source>
</evidence>
<dbReference type="AlphaFoldDB" id="A0A918XCR9"/>
<evidence type="ECO:0000256" key="4">
    <source>
        <dbReference type="ARBA" id="ARBA00022481"/>
    </source>
</evidence>
<feature type="region of interest" description="Disordered" evidence="10">
    <location>
        <begin position="133"/>
        <end position="177"/>
    </location>
</feature>
<proteinExistence type="inferred from homology"/>
<comment type="similarity">
    <text evidence="2 9">Belongs to the GSP I family.</text>
</comment>
<organism evidence="12 13">
    <name type="scientific">Parahalioglobus pacificus</name>
    <dbReference type="NCBI Taxonomy" id="930806"/>
    <lineage>
        <taxon>Bacteria</taxon>
        <taxon>Pseudomonadati</taxon>
        <taxon>Pseudomonadota</taxon>
        <taxon>Gammaproteobacteria</taxon>
        <taxon>Cellvibrionales</taxon>
        <taxon>Halieaceae</taxon>
        <taxon>Parahalioglobus</taxon>
    </lineage>
</organism>
<dbReference type="InterPro" id="IPR003413">
    <property type="entry name" value="T2SS_GspI_C"/>
</dbReference>
<comment type="caution">
    <text evidence="12">The sequence shown here is derived from an EMBL/GenBank/DDBJ whole genome shotgun (WGS) entry which is preliminary data.</text>
</comment>
<accession>A0A918XCR9</accession>
<dbReference type="RefSeq" id="WP_189474469.1">
    <property type="nucleotide sequence ID" value="NZ_BMYM01000001.1"/>
</dbReference>
<dbReference type="Pfam" id="PF02501">
    <property type="entry name" value="T2SSI"/>
    <property type="match status" value="1"/>
</dbReference>
<dbReference type="NCBIfam" id="TIGR01707">
    <property type="entry name" value="gspI"/>
    <property type="match status" value="1"/>
</dbReference>
<evidence type="ECO:0000256" key="5">
    <source>
        <dbReference type="ARBA" id="ARBA00022519"/>
    </source>
</evidence>
<dbReference type="SUPFAM" id="SSF54523">
    <property type="entry name" value="Pili subunits"/>
    <property type="match status" value="1"/>
</dbReference>
<keyword evidence="7 9" id="KW-1133">Transmembrane helix</keyword>
<evidence type="ECO:0000256" key="1">
    <source>
        <dbReference type="ARBA" id="ARBA00004377"/>
    </source>
</evidence>
<comment type="subunit">
    <text evidence="9">Type II secretion is composed of four main components: the outer membrane complex, the inner membrane complex, the cytoplasmic secretion ATPase and the periplasm-spanning pseudopilus.</text>
</comment>
<evidence type="ECO:0000256" key="7">
    <source>
        <dbReference type="ARBA" id="ARBA00022989"/>
    </source>
</evidence>
<evidence type="ECO:0000256" key="3">
    <source>
        <dbReference type="ARBA" id="ARBA00022475"/>
    </source>
</evidence>